<name>A0AAW5MTY5_9ESCH</name>
<sequence>MVYASRFAVVVREKARVASRRRVAAPDMAATLAELPDELAAAGETQWANLRAAHPPLQLGTRTVRLDQPQIVGILNVT</sequence>
<dbReference type="EMBL" id="JANPXH010001291">
    <property type="protein sequence ID" value="MCR6679451.1"/>
    <property type="molecule type" value="Genomic_DNA"/>
</dbReference>
<evidence type="ECO:0008006" key="3">
    <source>
        <dbReference type="Google" id="ProtNLM"/>
    </source>
</evidence>
<reference evidence="1" key="1">
    <citation type="submission" date="2022-07" db="EMBL/GenBank/DDBJ databases">
        <title>Diversity of ethanolamine utilization by human commensal Escherichia coli.</title>
        <authorList>
            <person name="Jubelin G."/>
        </authorList>
    </citation>
    <scope>NUCLEOTIDE SEQUENCE</scope>
    <source>
        <strain evidence="1">S1</strain>
    </source>
</reference>
<dbReference type="AlphaFoldDB" id="A0AAW5MTY5"/>
<protein>
    <recommendedName>
        <fullName evidence="3">Dihydropteroate synthase</fullName>
    </recommendedName>
</protein>
<gene>
    <name evidence="1" type="ORF">NVV43_28780</name>
</gene>
<comment type="caution">
    <text evidence="1">The sequence shown here is derived from an EMBL/GenBank/DDBJ whole genome shotgun (WGS) entry which is preliminary data.</text>
</comment>
<evidence type="ECO:0000313" key="2">
    <source>
        <dbReference type="Proteomes" id="UP001206878"/>
    </source>
</evidence>
<proteinExistence type="predicted"/>
<evidence type="ECO:0000313" key="1">
    <source>
        <dbReference type="EMBL" id="MCR6679451.1"/>
    </source>
</evidence>
<accession>A0AAW5MTY5</accession>
<organism evidence="1 2">
    <name type="scientific">Escherichia marmotae</name>
    <dbReference type="NCBI Taxonomy" id="1499973"/>
    <lineage>
        <taxon>Bacteria</taxon>
        <taxon>Pseudomonadati</taxon>
        <taxon>Pseudomonadota</taxon>
        <taxon>Gammaproteobacteria</taxon>
        <taxon>Enterobacterales</taxon>
        <taxon>Enterobacteriaceae</taxon>
        <taxon>Escherichia</taxon>
    </lineage>
</organism>
<feature type="non-terminal residue" evidence="1">
    <location>
        <position position="78"/>
    </location>
</feature>
<dbReference type="Proteomes" id="UP001206878">
    <property type="component" value="Unassembled WGS sequence"/>
</dbReference>